<dbReference type="Proteomes" id="UP001153069">
    <property type="component" value="Unassembled WGS sequence"/>
</dbReference>
<dbReference type="EMBL" id="CAICTM010000583">
    <property type="protein sequence ID" value="CAB9513317.1"/>
    <property type="molecule type" value="Genomic_DNA"/>
</dbReference>
<dbReference type="AlphaFoldDB" id="A0A9N8E2I4"/>
<keyword evidence="2" id="KW-1185">Reference proteome</keyword>
<evidence type="ECO:0008006" key="3">
    <source>
        <dbReference type="Google" id="ProtNLM"/>
    </source>
</evidence>
<gene>
    <name evidence="1" type="ORF">SEMRO_584_G170860.1</name>
</gene>
<evidence type="ECO:0000313" key="1">
    <source>
        <dbReference type="EMBL" id="CAB9513317.1"/>
    </source>
</evidence>
<dbReference type="OrthoDB" id="2162449at2759"/>
<proteinExistence type="predicted"/>
<reference evidence="1" key="1">
    <citation type="submission" date="2020-06" db="EMBL/GenBank/DDBJ databases">
        <authorList>
            <consortium name="Plant Systems Biology data submission"/>
        </authorList>
    </citation>
    <scope>NUCLEOTIDE SEQUENCE</scope>
    <source>
        <strain evidence="1">D6</strain>
    </source>
</reference>
<evidence type="ECO:0000313" key="2">
    <source>
        <dbReference type="Proteomes" id="UP001153069"/>
    </source>
</evidence>
<protein>
    <recommendedName>
        <fullName evidence="3">Nucleoside-diphosphate kinase</fullName>
    </recommendedName>
</protein>
<dbReference type="Gene3D" id="3.30.70.141">
    <property type="entry name" value="Nucleoside diphosphate kinase-like domain"/>
    <property type="match status" value="1"/>
</dbReference>
<organism evidence="1 2">
    <name type="scientific">Seminavis robusta</name>
    <dbReference type="NCBI Taxonomy" id="568900"/>
    <lineage>
        <taxon>Eukaryota</taxon>
        <taxon>Sar</taxon>
        <taxon>Stramenopiles</taxon>
        <taxon>Ochrophyta</taxon>
        <taxon>Bacillariophyta</taxon>
        <taxon>Bacillariophyceae</taxon>
        <taxon>Bacillariophycidae</taxon>
        <taxon>Naviculales</taxon>
        <taxon>Naviculaceae</taxon>
        <taxon>Seminavis</taxon>
    </lineage>
</organism>
<sequence length="326" mass="35649">MGAVFAKAAETCDPAMTGVCAPSSLPNSAFVFVKPHANTPATQSLVREKLKGAGFSILSENEIAGSVIDKDKLIDQHYYAIASKATILTPKEIPVPTEKFEQAFGESWDKVLAEGRACNAMEATQQFECTAEQLEEAWRKAKVEKFGGGFYCGLMEMKEKKLYVFNAFFMSMRSKFVGDASIYYFEVEWPSSTMSWSDFRGKFLGPTDPANAPNGSLRKEILTRYKSLGLSAEPNQGDNGVHASASPFEGLAEKVNWLGKSIEGDTFGKALLDSGLSKKTIELWSVDPRVKQPDGSEGSVFDALEDMDAANCIAKLVELNKLNEEP</sequence>
<comment type="caution">
    <text evidence="1">The sequence shown here is derived from an EMBL/GenBank/DDBJ whole genome shotgun (WGS) entry which is preliminary data.</text>
</comment>
<dbReference type="InterPro" id="IPR036850">
    <property type="entry name" value="NDK-like_dom_sf"/>
</dbReference>
<name>A0A9N8E2I4_9STRA</name>
<accession>A0A9N8E2I4</accession>
<dbReference type="SUPFAM" id="SSF54919">
    <property type="entry name" value="Nucleoside diphosphate kinase, NDK"/>
    <property type="match status" value="1"/>
</dbReference>